<accession>A0A366IFE7</accession>
<protein>
    <submittedName>
        <fullName evidence="4">Flagellar basal-body rod modification protein FlgD</fullName>
    </submittedName>
</protein>
<dbReference type="InterPro" id="IPR005648">
    <property type="entry name" value="FlgD"/>
</dbReference>
<dbReference type="Proteomes" id="UP000253490">
    <property type="component" value="Unassembled WGS sequence"/>
</dbReference>
<proteinExistence type="inferred from homology"/>
<feature type="region of interest" description="Disordered" evidence="3">
    <location>
        <begin position="1"/>
        <end position="23"/>
    </location>
</feature>
<keyword evidence="4" id="KW-0969">Cilium</keyword>
<feature type="compositionally biased region" description="Polar residues" evidence="3">
    <location>
        <begin position="10"/>
        <end position="23"/>
    </location>
</feature>
<evidence type="ECO:0000256" key="3">
    <source>
        <dbReference type="SAM" id="MobiDB-lite"/>
    </source>
</evidence>
<dbReference type="EMBL" id="QNRX01000001">
    <property type="protein sequence ID" value="RBP70102.1"/>
    <property type="molecule type" value="Genomic_DNA"/>
</dbReference>
<dbReference type="Pfam" id="PF03963">
    <property type="entry name" value="FlgD"/>
    <property type="match status" value="1"/>
</dbReference>
<comment type="caution">
    <text evidence="4">The sequence shown here is derived from an EMBL/GenBank/DDBJ whole genome shotgun (WGS) entry which is preliminary data.</text>
</comment>
<keyword evidence="2" id="KW-1005">Bacterial flagellum biogenesis</keyword>
<evidence type="ECO:0000313" key="4">
    <source>
        <dbReference type="EMBL" id="RBP70102.1"/>
    </source>
</evidence>
<reference evidence="4 5" key="1">
    <citation type="submission" date="2018-06" db="EMBL/GenBank/DDBJ databases">
        <title>Genomic Encyclopedia of Type Strains, Phase IV (KMG-IV): sequencing the most valuable type-strain genomes for metagenomic binning, comparative biology and taxonomic classification.</title>
        <authorList>
            <person name="Goeker M."/>
        </authorList>
    </citation>
    <scope>NUCLEOTIDE SEQUENCE [LARGE SCALE GENOMIC DNA]</scope>
    <source>
        <strain evidence="4 5">DSM 22112</strain>
    </source>
</reference>
<keyword evidence="4" id="KW-0966">Cell projection</keyword>
<dbReference type="RefSeq" id="WP_113919311.1">
    <property type="nucleotide sequence ID" value="NZ_QNRX01000001.1"/>
</dbReference>
<keyword evidence="5" id="KW-1185">Reference proteome</keyword>
<sequence length="145" mass="15505">MEIRNGIAIGQTTANDSTKTNNRGSLSTEDFLQIMAAEISNQNPMGGSGGSGSNTDYISQMAQFSVLDEMSKISDSLNILTLMGQQQYAFSLMGKEVTLSDGEGNNITGNVEKVKFEGGYGIIQVQGKDYYLGSIVEVSNPEVSK</sequence>
<name>A0A366IFE7_9FIRM</name>
<dbReference type="GO" id="GO:0044781">
    <property type="term" value="P:bacterial-type flagellum organization"/>
    <property type="evidence" value="ECO:0007669"/>
    <property type="project" value="UniProtKB-KW"/>
</dbReference>
<dbReference type="AlphaFoldDB" id="A0A366IFE7"/>
<evidence type="ECO:0000256" key="1">
    <source>
        <dbReference type="ARBA" id="ARBA00010577"/>
    </source>
</evidence>
<gene>
    <name evidence="4" type="ORF">DES36_101156</name>
</gene>
<dbReference type="OrthoDB" id="280334at2"/>
<evidence type="ECO:0000313" key="5">
    <source>
        <dbReference type="Proteomes" id="UP000253490"/>
    </source>
</evidence>
<keyword evidence="4" id="KW-0282">Flagellum</keyword>
<comment type="similarity">
    <text evidence="1">Belongs to the FlgD family.</text>
</comment>
<evidence type="ECO:0000256" key="2">
    <source>
        <dbReference type="ARBA" id="ARBA00022795"/>
    </source>
</evidence>
<organism evidence="4 5">
    <name type="scientific">Alkalibaculum bacchi</name>
    <dbReference type="NCBI Taxonomy" id="645887"/>
    <lineage>
        <taxon>Bacteria</taxon>
        <taxon>Bacillati</taxon>
        <taxon>Bacillota</taxon>
        <taxon>Clostridia</taxon>
        <taxon>Eubacteriales</taxon>
        <taxon>Eubacteriaceae</taxon>
        <taxon>Alkalibaculum</taxon>
    </lineage>
</organism>